<dbReference type="EMBL" id="QPIX01000015">
    <property type="protein sequence ID" value="RCW20162.1"/>
    <property type="molecule type" value="Genomic_DNA"/>
</dbReference>
<gene>
    <name evidence="1" type="ORF">DFR48_11525</name>
</gene>
<accession>A0A6I7HHX5</accession>
<protein>
    <submittedName>
        <fullName evidence="1">Uncharacterized protein DUF3168</fullName>
    </submittedName>
</protein>
<evidence type="ECO:0000313" key="1">
    <source>
        <dbReference type="EMBL" id="RCW20162.1"/>
    </source>
</evidence>
<dbReference type="Proteomes" id="UP000252582">
    <property type="component" value="Unassembled WGS sequence"/>
</dbReference>
<name>A0A6I7HHX5_9HYPH</name>
<organism evidence="1 2">
    <name type="scientific">Ciceribacter lividus</name>
    <dbReference type="NCBI Taxonomy" id="1197950"/>
    <lineage>
        <taxon>Bacteria</taxon>
        <taxon>Pseudomonadati</taxon>
        <taxon>Pseudomonadota</taxon>
        <taxon>Alphaproteobacteria</taxon>
        <taxon>Hyphomicrobiales</taxon>
        <taxon>Rhizobiaceae</taxon>
        <taxon>Ciceribacter</taxon>
    </lineage>
</organism>
<reference evidence="1 2" key="1">
    <citation type="submission" date="2018-07" db="EMBL/GenBank/DDBJ databases">
        <title>Genomic Encyclopedia of Type Strains, Phase IV (KMG-IV): sequencing the most valuable type-strain genomes for metagenomic binning, comparative biology and taxonomic classification.</title>
        <authorList>
            <person name="Goeker M."/>
        </authorList>
    </citation>
    <scope>NUCLEOTIDE SEQUENCE [LARGE SCALE GENOMIC DNA]</scope>
    <source>
        <strain evidence="1 2">DSM 25528</strain>
    </source>
</reference>
<dbReference type="AlphaFoldDB" id="A0A6I7HHX5"/>
<dbReference type="RefSeq" id="WP_114365018.1">
    <property type="nucleotide sequence ID" value="NZ_QPIX01000015.1"/>
</dbReference>
<proteinExistence type="predicted"/>
<sequence>MAPVNDLLQAVHGRLSGDAALAALLGPDGIVDRRRDAGTLPRLVTGAVETRAYGTASEDGLECLLDFEAWSATGRREAEEIAAHVRALLDDADLALASARLVSLAHRRTASRRAAGTRFYVAEMRFRAVLE</sequence>
<comment type="caution">
    <text evidence="1">The sequence shown here is derived from an EMBL/GenBank/DDBJ whole genome shotgun (WGS) entry which is preliminary data.</text>
</comment>
<dbReference type="InterPro" id="IPR053745">
    <property type="entry name" value="Viral_Tail_Comp_sf"/>
</dbReference>
<dbReference type="Pfam" id="PF11367">
    <property type="entry name" value="Tail_completion_gp17"/>
    <property type="match status" value="1"/>
</dbReference>
<dbReference type="InterPro" id="IPR021508">
    <property type="entry name" value="Gp17-like"/>
</dbReference>
<keyword evidence="2" id="KW-1185">Reference proteome</keyword>
<dbReference type="Gene3D" id="3.30.2000.30">
    <property type="match status" value="1"/>
</dbReference>
<evidence type="ECO:0000313" key="2">
    <source>
        <dbReference type="Proteomes" id="UP000252582"/>
    </source>
</evidence>